<dbReference type="AlphaFoldDB" id="S8ARX4"/>
<evidence type="ECO:0000313" key="1">
    <source>
        <dbReference type="EMBL" id="EPS45629.1"/>
    </source>
</evidence>
<gene>
    <name evidence="1" type="ORF">H072_392</name>
</gene>
<dbReference type="Proteomes" id="UP000015100">
    <property type="component" value="Unassembled WGS sequence"/>
</dbReference>
<accession>S8ARX4</accession>
<dbReference type="HOGENOM" id="CLU_2904137_0_0_1"/>
<keyword evidence="2" id="KW-1185">Reference proteome</keyword>
<dbReference type="EMBL" id="AQGS01000010">
    <property type="protein sequence ID" value="EPS45629.1"/>
    <property type="molecule type" value="Genomic_DNA"/>
</dbReference>
<dbReference type="STRING" id="1284197.S8ARX4"/>
<evidence type="ECO:0000313" key="2">
    <source>
        <dbReference type="Proteomes" id="UP000015100"/>
    </source>
</evidence>
<sequence length="62" mass="6686">MPTLHGEDMALAPRANADLCTVINQASAIVGGKLYYSMGTYTFSDGNILVRRTFPPIPIPSM</sequence>
<dbReference type="OrthoDB" id="10251809at2759"/>
<reference evidence="1 2" key="1">
    <citation type="journal article" date="2013" name="PLoS Genet.">
        <title>Genomic mechanisms accounting for the adaptation to parasitism in nematode-trapping fungi.</title>
        <authorList>
            <person name="Meerupati T."/>
            <person name="Andersson K.M."/>
            <person name="Friman E."/>
            <person name="Kumar D."/>
            <person name="Tunlid A."/>
            <person name="Ahren D."/>
        </authorList>
    </citation>
    <scope>NUCLEOTIDE SEQUENCE [LARGE SCALE GENOMIC DNA]</scope>
    <source>
        <strain evidence="1 2">CBS 200.50</strain>
    </source>
</reference>
<comment type="caution">
    <text evidence="1">The sequence shown here is derived from an EMBL/GenBank/DDBJ whole genome shotgun (WGS) entry which is preliminary data.</text>
</comment>
<name>S8ARX4_DACHA</name>
<proteinExistence type="predicted"/>
<reference evidence="2" key="2">
    <citation type="submission" date="2013-04" db="EMBL/GenBank/DDBJ databases">
        <title>Genomic mechanisms accounting for the adaptation to parasitism in nematode-trapping fungi.</title>
        <authorList>
            <person name="Ahren D.G."/>
        </authorList>
    </citation>
    <scope>NUCLEOTIDE SEQUENCE [LARGE SCALE GENOMIC DNA]</scope>
    <source>
        <strain evidence="2">CBS 200.50</strain>
    </source>
</reference>
<organism evidence="1 2">
    <name type="scientific">Dactylellina haptotyla (strain CBS 200.50)</name>
    <name type="common">Nematode-trapping fungus</name>
    <name type="synonym">Monacrosporium haptotylum</name>
    <dbReference type="NCBI Taxonomy" id="1284197"/>
    <lineage>
        <taxon>Eukaryota</taxon>
        <taxon>Fungi</taxon>
        <taxon>Dikarya</taxon>
        <taxon>Ascomycota</taxon>
        <taxon>Pezizomycotina</taxon>
        <taxon>Orbiliomycetes</taxon>
        <taxon>Orbiliales</taxon>
        <taxon>Orbiliaceae</taxon>
        <taxon>Dactylellina</taxon>
    </lineage>
</organism>
<protein>
    <submittedName>
        <fullName evidence="1">Uncharacterized protein</fullName>
    </submittedName>
</protein>